<evidence type="ECO:0000256" key="2">
    <source>
        <dbReference type="ARBA" id="ARBA00022801"/>
    </source>
</evidence>
<evidence type="ECO:0000313" key="5">
    <source>
        <dbReference type="EMBL" id="VWO98920.1"/>
    </source>
</evidence>
<dbReference type="EC" id="1.4.1.2" evidence="5"/>
<evidence type="ECO:0000256" key="1">
    <source>
        <dbReference type="ARBA" id="ARBA00006538"/>
    </source>
</evidence>
<organism evidence="5">
    <name type="scientific">Ganoderma boninense</name>
    <dbReference type="NCBI Taxonomy" id="34458"/>
    <lineage>
        <taxon>Eukaryota</taxon>
        <taxon>Fungi</taxon>
        <taxon>Dikarya</taxon>
        <taxon>Basidiomycota</taxon>
        <taxon>Agaricomycotina</taxon>
        <taxon>Agaricomycetes</taxon>
        <taxon>Polyporales</taxon>
        <taxon>Polyporaceae</taxon>
        <taxon>Ganoderma</taxon>
    </lineage>
</organism>
<dbReference type="Gene3D" id="2.40.160.210">
    <property type="entry name" value="Acyl-CoA thioesterase, double hotdog domain"/>
    <property type="match status" value="1"/>
</dbReference>
<dbReference type="InterPro" id="IPR003703">
    <property type="entry name" value="Acyl_CoA_thio"/>
</dbReference>
<dbReference type="EMBL" id="LR727277">
    <property type="protein sequence ID" value="VWO98920.1"/>
    <property type="molecule type" value="Genomic_DNA"/>
</dbReference>
<keyword evidence="5" id="KW-0560">Oxidoreductase</keyword>
<protein>
    <submittedName>
        <fullName evidence="5">NAD-specific glutamate dehydrogenase (EC)</fullName>
        <ecNumber evidence="5">1.4.1.2</ecNumber>
    </submittedName>
</protein>
<dbReference type="PANTHER" id="PTHR11066:SF34">
    <property type="entry name" value="ACYL-COENZYME A THIOESTERASE 8"/>
    <property type="match status" value="1"/>
</dbReference>
<feature type="domain" description="Acyl-CoA thioesterase-like N-terminal HotDog" evidence="3">
    <location>
        <begin position="35"/>
        <end position="110"/>
    </location>
</feature>
<dbReference type="InterPro" id="IPR042171">
    <property type="entry name" value="Acyl-CoA_hotdog"/>
</dbReference>
<dbReference type="GO" id="GO:0006637">
    <property type="term" value="P:acyl-CoA metabolic process"/>
    <property type="evidence" value="ECO:0007669"/>
    <property type="project" value="InterPro"/>
</dbReference>
<dbReference type="InterPro" id="IPR049450">
    <property type="entry name" value="ACOT8-like_C"/>
</dbReference>
<proteinExistence type="inferred from homology"/>
<dbReference type="SUPFAM" id="SSF54637">
    <property type="entry name" value="Thioesterase/thiol ester dehydrase-isomerase"/>
    <property type="match status" value="2"/>
</dbReference>
<dbReference type="CDD" id="cd03445">
    <property type="entry name" value="Thioesterase_II_repeat2"/>
    <property type="match status" value="1"/>
</dbReference>
<dbReference type="Pfam" id="PF20789">
    <property type="entry name" value="4HBT_3C"/>
    <property type="match status" value="1"/>
</dbReference>
<dbReference type="InterPro" id="IPR049449">
    <property type="entry name" value="TesB_ACOT8-like_N"/>
</dbReference>
<gene>
    <name evidence="5" type="primary">H6ULV1</name>
</gene>
<dbReference type="AlphaFoldDB" id="A0A5K1K0N2"/>
<dbReference type="GO" id="GO:0009062">
    <property type="term" value="P:fatty acid catabolic process"/>
    <property type="evidence" value="ECO:0007669"/>
    <property type="project" value="TreeGrafter"/>
</dbReference>
<name>A0A5K1K0N2_9APHY</name>
<feature type="domain" description="Acyl-CoA thioesterase-like C-terminal" evidence="4">
    <location>
        <begin position="150"/>
        <end position="298"/>
    </location>
</feature>
<dbReference type="CDD" id="cd03444">
    <property type="entry name" value="Thioesterase_II_repeat1"/>
    <property type="match status" value="1"/>
</dbReference>
<dbReference type="Pfam" id="PF13622">
    <property type="entry name" value="4HBT_3"/>
    <property type="match status" value="1"/>
</dbReference>
<dbReference type="GO" id="GO:0004352">
    <property type="term" value="F:glutamate dehydrogenase (NAD+) activity"/>
    <property type="evidence" value="ECO:0007669"/>
    <property type="project" value="UniProtKB-EC"/>
</dbReference>
<reference evidence="5" key="1">
    <citation type="submission" date="2019-10" db="EMBL/GenBank/DDBJ databases">
        <authorList>
            <person name="Nor Muhammad N."/>
        </authorList>
    </citation>
    <scope>NUCLEOTIDE SEQUENCE</scope>
</reference>
<keyword evidence="2" id="KW-0378">Hydrolase</keyword>
<accession>A0A5K1K0N2</accession>
<dbReference type="InterPro" id="IPR029069">
    <property type="entry name" value="HotDog_dom_sf"/>
</dbReference>
<sequence>MAAADSHEQISEALEVEQLDVNLFRSKTLYLPARARGVFGGQVISQALVSATNCVDPAYYLHCYFLLSASAAVPILYHVDRVRDGRSYVTRAVRAVQRGRTVFTMMCSFQLPEPRQPTFQFPMPHDVPPPDACESTDSVYKRAFDEATGEKVKNFWRIAVEERARSPIAMKFAGVQHPKGSLPTFMSWLKARNTPKRYDPAFQKCILSYISDSQFISGIRRTLAILNKDSESDGNPRVVMQTSLDHNITFYDSDDFDCGDWLLYVVISERAASGRGMVHGRMYTSNGSLVAICNQEGLTRVDIRSTNGVSKL</sequence>
<evidence type="ECO:0000259" key="3">
    <source>
        <dbReference type="Pfam" id="PF13622"/>
    </source>
</evidence>
<evidence type="ECO:0000259" key="4">
    <source>
        <dbReference type="Pfam" id="PF20789"/>
    </source>
</evidence>
<comment type="similarity">
    <text evidence="1">Belongs to the C/M/P thioester hydrolase family.</text>
</comment>
<dbReference type="PANTHER" id="PTHR11066">
    <property type="entry name" value="ACYL-COA THIOESTERASE"/>
    <property type="match status" value="1"/>
</dbReference>
<dbReference type="GO" id="GO:0005782">
    <property type="term" value="C:peroxisomal matrix"/>
    <property type="evidence" value="ECO:0007669"/>
    <property type="project" value="UniProtKB-SubCell"/>
</dbReference>
<dbReference type="GO" id="GO:0047617">
    <property type="term" value="F:fatty acyl-CoA hydrolase activity"/>
    <property type="evidence" value="ECO:0007669"/>
    <property type="project" value="InterPro"/>
</dbReference>